<keyword evidence="3" id="KW-0732">Signal</keyword>
<dbReference type="RefSeq" id="WP_072993016.1">
    <property type="nucleotide sequence ID" value="NZ_FQWE01000009.1"/>
</dbReference>
<proteinExistence type="predicted"/>
<dbReference type="Pfam" id="PF24996">
    <property type="entry name" value="NANM"/>
    <property type="match status" value="2"/>
</dbReference>
<dbReference type="InterPro" id="IPR056734">
    <property type="entry name" value="NANM"/>
</dbReference>
<sequence>MIKSIFSLLFISLIMSTTDAFSQKKEVNLIDWNTAAQLKNPDGSLSLGFAGAINGIINDVLIVTGGANFQDKMPWEGGKKSYSKTIHVLDKCKDQFTWNAAVKSELVEPIAYCGSTSTDLGVVYIGGENENGLSNKAYLLTWNAAKKQVETNPLPNFPLAVANISLTHIGNVVYAVGGDEATKSSDFFASLDLSEANPEWQTLPKLPLALANAVVIAQKGKNGINIYVIGGRTKTASGISDLHNTTFVFDVKKQSWESAATISDGENSMNFSAGAGVAFGSHSLLIVGGDDGAIFHQIETFLSQIAQAESAELKAELIAKKNKLVTNHPGFYNGILLYNTLVNKWTKIGELPFLPQVTTPAVLWDKKIILSNGEIKPGIRTPNVMLGTIKK</sequence>
<dbReference type="OrthoDB" id="9803597at2"/>
<keyword evidence="5" id="KW-1185">Reference proteome</keyword>
<reference evidence="5" key="1">
    <citation type="submission" date="2016-11" db="EMBL/GenBank/DDBJ databases">
        <authorList>
            <person name="Varghese N."/>
            <person name="Submissions S."/>
        </authorList>
    </citation>
    <scope>NUCLEOTIDE SEQUENCE [LARGE SCALE GENOMIC DNA]</scope>
    <source>
        <strain evidence="5">DSM 19741</strain>
    </source>
</reference>
<dbReference type="AlphaFoldDB" id="A0A1M5J4G4"/>
<accession>A0A1M5J4G4</accession>
<evidence type="ECO:0000256" key="1">
    <source>
        <dbReference type="ARBA" id="ARBA00022441"/>
    </source>
</evidence>
<dbReference type="SUPFAM" id="SSF117281">
    <property type="entry name" value="Kelch motif"/>
    <property type="match status" value="1"/>
</dbReference>
<evidence type="ECO:0000256" key="2">
    <source>
        <dbReference type="ARBA" id="ARBA00022737"/>
    </source>
</evidence>
<dbReference type="PANTHER" id="PTHR24412">
    <property type="entry name" value="KELCH PROTEIN"/>
    <property type="match status" value="1"/>
</dbReference>
<feature type="chain" id="PRO_5012409342" evidence="3">
    <location>
        <begin position="23"/>
        <end position="391"/>
    </location>
</feature>
<evidence type="ECO:0000256" key="3">
    <source>
        <dbReference type="SAM" id="SignalP"/>
    </source>
</evidence>
<dbReference type="STRING" id="271157.SAMN05444396_10998"/>
<gene>
    <name evidence="4" type="ORF">SAMN05444396_10998</name>
</gene>
<dbReference type="Gene3D" id="2.120.10.80">
    <property type="entry name" value="Kelch-type beta propeller"/>
    <property type="match status" value="1"/>
</dbReference>
<evidence type="ECO:0000313" key="4">
    <source>
        <dbReference type="EMBL" id="SHG35454.1"/>
    </source>
</evidence>
<keyword evidence="1" id="KW-0880">Kelch repeat</keyword>
<keyword evidence="2" id="KW-0677">Repeat</keyword>
<protein>
    <submittedName>
        <fullName evidence="4">Cyclically-permuted mutarotase family protein</fullName>
    </submittedName>
</protein>
<dbReference type="EMBL" id="FQWE01000009">
    <property type="protein sequence ID" value="SHG35454.1"/>
    <property type="molecule type" value="Genomic_DNA"/>
</dbReference>
<feature type="signal peptide" evidence="3">
    <location>
        <begin position="1"/>
        <end position="22"/>
    </location>
</feature>
<dbReference type="InterPro" id="IPR015915">
    <property type="entry name" value="Kelch-typ_b-propeller"/>
</dbReference>
<dbReference type="Proteomes" id="UP000184036">
    <property type="component" value="Unassembled WGS sequence"/>
</dbReference>
<dbReference type="PANTHER" id="PTHR24412:SF489">
    <property type="entry name" value="RING FINGER DOMAIN AND KELCH REPEAT-CONTAINING PROTEIN DDB_G0271372"/>
    <property type="match status" value="1"/>
</dbReference>
<organism evidence="4 5">
    <name type="scientific">Flavobacterium segetis</name>
    <dbReference type="NCBI Taxonomy" id="271157"/>
    <lineage>
        <taxon>Bacteria</taxon>
        <taxon>Pseudomonadati</taxon>
        <taxon>Bacteroidota</taxon>
        <taxon>Flavobacteriia</taxon>
        <taxon>Flavobacteriales</taxon>
        <taxon>Flavobacteriaceae</taxon>
        <taxon>Flavobacterium</taxon>
    </lineage>
</organism>
<evidence type="ECO:0000313" key="5">
    <source>
        <dbReference type="Proteomes" id="UP000184036"/>
    </source>
</evidence>
<name>A0A1M5J4G4_9FLAO</name>